<organism evidence="3 4">
    <name type="scientific">Haloprofundus marisrubri</name>
    <dbReference type="NCBI Taxonomy" id="1514971"/>
    <lineage>
        <taxon>Archaea</taxon>
        <taxon>Methanobacteriati</taxon>
        <taxon>Methanobacteriota</taxon>
        <taxon>Stenosarchaea group</taxon>
        <taxon>Halobacteria</taxon>
        <taxon>Halobacteriales</taxon>
        <taxon>Haloferacaceae</taxon>
        <taxon>Haloprofundus</taxon>
    </lineage>
</organism>
<keyword evidence="4" id="KW-1185">Reference proteome</keyword>
<comment type="caution">
    <text evidence="3">The sequence shown here is derived from an EMBL/GenBank/DDBJ whole genome shotgun (WGS) entry which is preliminary data.</text>
</comment>
<proteinExistence type="predicted"/>
<dbReference type="OrthoDB" id="211338at2157"/>
<dbReference type="InterPro" id="IPR000086">
    <property type="entry name" value="NUDIX_hydrolase_dom"/>
</dbReference>
<dbReference type="STRING" id="1514971.AUR64_18760"/>
<evidence type="ECO:0000313" key="3">
    <source>
        <dbReference type="EMBL" id="KTG08706.1"/>
    </source>
</evidence>
<dbReference type="RefSeq" id="WP_058582990.1">
    <property type="nucleotide sequence ID" value="NZ_LOPU01000030.1"/>
</dbReference>
<name>A0A0W1R6I6_9EURY</name>
<accession>A0A0W1R6I6</accession>
<feature type="domain" description="Nudix hydrolase" evidence="2">
    <location>
        <begin position="24"/>
        <end position="141"/>
    </location>
</feature>
<dbReference type="SUPFAM" id="SSF55811">
    <property type="entry name" value="Nudix"/>
    <property type="match status" value="1"/>
</dbReference>
<gene>
    <name evidence="3" type="ORF">AUR64_18760</name>
</gene>
<protein>
    <recommendedName>
        <fullName evidence="2">Nudix hydrolase domain-containing protein</fullName>
    </recommendedName>
</protein>
<sequence>MSKQSSTDAPDDAEPPHREQIRVVALGAVRRDDELLVFEDESEEVGTYYRPLGGGVEFGEHSVDALRREFREELEVELTKVHELGTFEDAFRMNGEEYHEVHRVYGAEFVQQWPYQMDSFTAQEPETGEELDCLWKPLTDFTDGEETLFPEKLPDVL</sequence>
<dbReference type="Proteomes" id="UP000054387">
    <property type="component" value="Unassembled WGS sequence"/>
</dbReference>
<evidence type="ECO:0000259" key="2">
    <source>
        <dbReference type="Pfam" id="PF00293"/>
    </source>
</evidence>
<reference evidence="3 4" key="1">
    <citation type="submission" date="2015-12" db="EMBL/GenBank/DDBJ databases">
        <title>Haloprofundus marisrubri gen. nov., sp. nov., an extremely halophilic archaeon isolated from the Discovery deep brine-seawater interface in the Red Sea.</title>
        <authorList>
            <person name="Zhang G."/>
            <person name="Stingl U."/>
            <person name="Rashid M."/>
        </authorList>
    </citation>
    <scope>NUCLEOTIDE SEQUENCE [LARGE SCALE GENOMIC DNA]</scope>
    <source>
        <strain evidence="3 4">SB9</strain>
    </source>
</reference>
<dbReference type="AlphaFoldDB" id="A0A0W1R6I6"/>
<dbReference type="CDD" id="cd04688">
    <property type="entry name" value="NUDIX_Hydrolase"/>
    <property type="match status" value="1"/>
</dbReference>
<feature type="region of interest" description="Disordered" evidence="1">
    <location>
        <begin position="1"/>
        <end position="20"/>
    </location>
</feature>
<dbReference type="InterPro" id="IPR015797">
    <property type="entry name" value="NUDIX_hydrolase-like_dom_sf"/>
</dbReference>
<dbReference type="Gene3D" id="3.90.79.10">
    <property type="entry name" value="Nucleoside Triphosphate Pyrophosphohydrolase"/>
    <property type="match status" value="1"/>
</dbReference>
<evidence type="ECO:0000256" key="1">
    <source>
        <dbReference type="SAM" id="MobiDB-lite"/>
    </source>
</evidence>
<dbReference type="EMBL" id="LOPU01000030">
    <property type="protein sequence ID" value="KTG08706.1"/>
    <property type="molecule type" value="Genomic_DNA"/>
</dbReference>
<evidence type="ECO:0000313" key="4">
    <source>
        <dbReference type="Proteomes" id="UP000054387"/>
    </source>
</evidence>
<dbReference type="Pfam" id="PF00293">
    <property type="entry name" value="NUDIX"/>
    <property type="match status" value="1"/>
</dbReference>